<dbReference type="PANTHER" id="PTHR43364:SF4">
    <property type="entry name" value="NAD(P)-LINKED OXIDOREDUCTASE SUPERFAMILY PROTEIN"/>
    <property type="match status" value="1"/>
</dbReference>
<protein>
    <recommendedName>
        <fullName evidence="3">NADP-dependent oxidoreductase domain-containing protein</fullName>
    </recommendedName>
</protein>
<dbReference type="Pfam" id="PF00248">
    <property type="entry name" value="Aldo_ket_red"/>
    <property type="match status" value="1"/>
</dbReference>
<keyword evidence="1" id="KW-0560">Oxidoreductase</keyword>
<feature type="domain" description="NADP-dependent oxidoreductase" evidence="3">
    <location>
        <begin position="91"/>
        <end position="382"/>
    </location>
</feature>
<dbReference type="Gene3D" id="3.20.20.100">
    <property type="entry name" value="NADP-dependent oxidoreductase domain"/>
    <property type="match status" value="1"/>
</dbReference>
<reference evidence="4" key="1">
    <citation type="submission" date="2021-07" db="EMBL/GenBank/DDBJ databases">
        <authorList>
            <person name="Branca A.L. A."/>
        </authorList>
    </citation>
    <scope>NUCLEOTIDE SEQUENCE</scope>
</reference>
<evidence type="ECO:0000259" key="3">
    <source>
        <dbReference type="Pfam" id="PF00248"/>
    </source>
</evidence>
<dbReference type="SUPFAM" id="SSF51430">
    <property type="entry name" value="NAD(P)-linked oxidoreductase"/>
    <property type="match status" value="1"/>
</dbReference>
<dbReference type="OrthoDB" id="432412at2759"/>
<organism evidence="4 5">
    <name type="scientific">Penicillium salamii</name>
    <dbReference type="NCBI Taxonomy" id="1612424"/>
    <lineage>
        <taxon>Eukaryota</taxon>
        <taxon>Fungi</taxon>
        <taxon>Dikarya</taxon>
        <taxon>Ascomycota</taxon>
        <taxon>Pezizomycotina</taxon>
        <taxon>Eurotiomycetes</taxon>
        <taxon>Eurotiomycetidae</taxon>
        <taxon>Eurotiales</taxon>
        <taxon>Aspergillaceae</taxon>
        <taxon>Penicillium</taxon>
    </lineage>
</organism>
<dbReference type="Proteomes" id="UP001152592">
    <property type="component" value="Unassembled WGS sequence"/>
</dbReference>
<dbReference type="PANTHER" id="PTHR43364">
    <property type="entry name" value="NADH-SPECIFIC METHYLGLYOXAL REDUCTASE-RELATED"/>
    <property type="match status" value="1"/>
</dbReference>
<accession>A0A9W4NHY8</accession>
<evidence type="ECO:0000313" key="4">
    <source>
        <dbReference type="EMBL" id="CAG8369074.1"/>
    </source>
</evidence>
<dbReference type="InterPro" id="IPR036812">
    <property type="entry name" value="NAD(P)_OxRdtase_dom_sf"/>
</dbReference>
<evidence type="ECO:0000313" key="5">
    <source>
        <dbReference type="Proteomes" id="UP001152592"/>
    </source>
</evidence>
<comment type="caution">
    <text evidence="4">The sequence shown here is derived from an EMBL/GenBank/DDBJ whole genome shotgun (WGS) entry which is preliminary data.</text>
</comment>
<name>A0A9W4NHY8_9EURO</name>
<comment type="similarity">
    <text evidence="2">Belongs to the aldo/keto reductase family. Aldo/keto reductase 2 subfamily.</text>
</comment>
<dbReference type="PRINTS" id="PR00069">
    <property type="entry name" value="ALDKETRDTASE"/>
</dbReference>
<gene>
    <name evidence="4" type="ORF">PSALAMII_LOCUS4435</name>
</gene>
<dbReference type="InterPro" id="IPR020471">
    <property type="entry name" value="AKR"/>
</dbReference>
<proteinExistence type="inferred from homology"/>
<dbReference type="GO" id="GO:0016491">
    <property type="term" value="F:oxidoreductase activity"/>
    <property type="evidence" value="ECO:0007669"/>
    <property type="project" value="UniProtKB-KW"/>
</dbReference>
<evidence type="ECO:0000256" key="2">
    <source>
        <dbReference type="ARBA" id="ARBA00038157"/>
    </source>
</evidence>
<evidence type="ECO:0000256" key="1">
    <source>
        <dbReference type="ARBA" id="ARBA00023002"/>
    </source>
</evidence>
<sequence length="395" mass="43655">MVGFSSYLDIVACVTCRCNCDMASPGTQYLMQAGLAAGMAGSQGIHTTPLQPVNRKLSDPVNMLPDDLVPNSQSRIALRGVNGKDILVPYLSIGAWSWGDKATFKYNPTHDLPRIHAAWTKLKAVGLTFVDTAQSYGDGESELICGTLFDGMPRDSFVVQTKWLSTPDMTNTLLQAGGPKSKLRDSLARLRLDYVDIYLVHGPIHPSKISTVAKGMAECVESGMARAVGVAKYDTKETVKMADELAKHDIPLSVSQCEYSVIRRLPEVSGMIRKCKKRSICFQGFASLAEGRLSGKYSRLNEPPRRRRFSSYPMHLLEPTINVLKSIAEERRVPVPAIALNYSINKGVLPLVGVRDAEQAEQDMQALGWRLSEDEMKRIEEVSFEGQKSRFMQHG</sequence>
<dbReference type="EMBL" id="CAJVPD010000222">
    <property type="protein sequence ID" value="CAG8369074.1"/>
    <property type="molecule type" value="Genomic_DNA"/>
</dbReference>
<dbReference type="InterPro" id="IPR050523">
    <property type="entry name" value="AKR_Detox_Biosynth"/>
</dbReference>
<dbReference type="InterPro" id="IPR023210">
    <property type="entry name" value="NADP_OxRdtase_dom"/>
</dbReference>
<dbReference type="AlphaFoldDB" id="A0A9W4NHY8"/>